<dbReference type="FunFam" id="1.25.40.10:FF:000180">
    <property type="entry name" value="Related to UDP-N-acetylglucosaminyltransferase"/>
    <property type="match status" value="1"/>
</dbReference>
<reference evidence="11 12" key="1">
    <citation type="journal article" date="2016" name="Nat. Commun.">
        <title>Ectomycorrhizal ecology is imprinted in the genome of the dominant symbiotic fungus Cenococcum geophilum.</title>
        <authorList>
            <consortium name="DOE Joint Genome Institute"/>
            <person name="Peter M."/>
            <person name="Kohler A."/>
            <person name="Ohm R.A."/>
            <person name="Kuo A."/>
            <person name="Krutzmann J."/>
            <person name="Morin E."/>
            <person name="Arend M."/>
            <person name="Barry K.W."/>
            <person name="Binder M."/>
            <person name="Choi C."/>
            <person name="Clum A."/>
            <person name="Copeland A."/>
            <person name="Grisel N."/>
            <person name="Haridas S."/>
            <person name="Kipfer T."/>
            <person name="LaButti K."/>
            <person name="Lindquist E."/>
            <person name="Lipzen A."/>
            <person name="Maire R."/>
            <person name="Meier B."/>
            <person name="Mihaltcheva S."/>
            <person name="Molinier V."/>
            <person name="Murat C."/>
            <person name="Poggeler S."/>
            <person name="Quandt C.A."/>
            <person name="Sperisen C."/>
            <person name="Tritt A."/>
            <person name="Tisserant E."/>
            <person name="Crous P.W."/>
            <person name="Henrissat B."/>
            <person name="Nehls U."/>
            <person name="Egli S."/>
            <person name="Spatafora J.W."/>
            <person name="Grigoriev I.V."/>
            <person name="Martin F.M."/>
        </authorList>
    </citation>
    <scope>NUCLEOTIDE SEQUENCE [LARGE SCALE GENOMIC DNA]</scope>
    <source>
        <strain evidence="11 12">CBS 207.34</strain>
    </source>
</reference>
<feature type="domain" description="O-GlcNAc transferase C-terminal" evidence="10">
    <location>
        <begin position="1231"/>
        <end position="1415"/>
    </location>
</feature>
<evidence type="ECO:0000256" key="3">
    <source>
        <dbReference type="ARBA" id="ARBA00011970"/>
    </source>
</evidence>
<dbReference type="PANTHER" id="PTHR44998">
    <property type="match status" value="1"/>
</dbReference>
<feature type="region of interest" description="Disordered" evidence="9">
    <location>
        <begin position="57"/>
        <end position="90"/>
    </location>
</feature>
<evidence type="ECO:0000256" key="7">
    <source>
        <dbReference type="ARBA" id="ARBA00022803"/>
    </source>
</evidence>
<dbReference type="PROSITE" id="PS50005">
    <property type="entry name" value="TPR"/>
    <property type="match status" value="3"/>
</dbReference>
<feature type="compositionally biased region" description="Pro residues" evidence="9">
    <location>
        <begin position="448"/>
        <end position="458"/>
    </location>
</feature>
<evidence type="ECO:0000259" key="10">
    <source>
        <dbReference type="Pfam" id="PF13844"/>
    </source>
</evidence>
<feature type="repeat" description="TPR" evidence="8">
    <location>
        <begin position="996"/>
        <end position="1029"/>
    </location>
</feature>
<dbReference type="EC" id="2.4.1.255" evidence="3"/>
<feature type="region of interest" description="Disordered" evidence="9">
    <location>
        <begin position="711"/>
        <end position="738"/>
    </location>
</feature>
<sequence length="1714" mass="190907">MTMVRQYPPQPQPQPQLFVLSPSLGPYNSLPASPRAARRNVPGYDLQSLGQQQLPQQYAHPLQRTNSYPQHGSPKEQGHERVRQSEHMLRRKTPNGILAAAYDGTSVEQTEKPHATKHILLPVTAAEPGLANVGLFPYSLKQELPLRSPGMAQNTGYNTLKHGLPAGDWDPDMQFGFDPPKDGWKRAQHNLPQIDSMLNQVPLQQQALQYQHYGQQFCGAMEPSLQSPLGPTVSNDQGPYGPYWHDGTFIPYRPAAMRDPRYYHHPASNWSAPQPHGFISKGMGDWQSFNNTVPTINTLQHGHHHFPGSTPLPATNNYNVDTSPEYPFSYSFRSSEPTPQINHHRRNLGLDYQGQNLNTQFSHRTPHTPQDLHQSLSSSGQSTPVPEFTPASTPLLSEFGPQSSNAQLRERVFTWAHTVYIDLLKYLQQTRRASAHNRHSNGHHHPPRPNIYPKPPRQPGANFSSSSSSSSRSHEKAVSALAGQSIQPESSDLNLQNRELIRKSQGSHHRSSSLWSPTVVEQRDPDAQRRASWQQQYAGPSPGPIPLQGQGLETVRTLRRTSGTSVSGMHPVVRHDVSPTANAASALEAITKHCGDSSWQWIDGMLLGGCLAYALGDYQKALGWYSRILDLDSDHVEAISNLAATLLALQRKSEAEQYWLRAVRLRPSYFEAVEHLIGLLCGDHRGKEAVQIIEFVERSLKYVKNGETFKNADHQSERSSSTSQSPCISELSDKPVFDFDGENETTFKDMEDLPGSDQPGFGSSGYAIPGSENGRILALVHAKGNMLYALGDNVGAAKAFENAVLIGAGRRIQGIGGLIKHILSVVGYDPGERSIDARRAPPSNDPILLHPEPALKTSQLCFPPHGQLPGLKYVSGEGMAKKAAVSTTSNSLLSLAKIFQDGMATNSPKASAYQTTYGVREILALYYLSLSLQPSPSTANNVGILLASVQQSAPSKHIPVSTSALKPQIPGLVPGSGIALALAYYNYGLLLDSRHAHLYTNLGSLLKDIGQLDVAIQMYEQAVTCDGNFDIALANLANAVKDKGRISDAIVYYRRAVQASPDFAEAVCGLANALNSVCGWAGRGGIAADNGSRDRWHVDEKGMLLDAKLPGAVSSGWIKRVVDLVEKQLADGEDWGRGIIDRQFIEDMIRPLSLSEGTSLDVKEKERNMRATLAGWQGQKWEGARLVRLVERATRRLAWQWYQDKYFRRQQRPVSAYKRPQLPAALTVPAAPTVLPFHTFTCPMSAKQIRLISQRNGLRISCSTLRAPWLPPTVFPPPPPPHPFLKVGYVSSDFNNHPLAHLMQSVFGLHTPTRVRAYCYATTASDGSVHRQQIERESPVFYDASNWPAERLVNQIVQDGIHILVNLNGYTRGARNEVFAARPAPIQMSFMGFAGTLGAEWCDYLLADETAVPPSTLRTWRRNIDMEDQLVDENSGGSNDNWVYGENIIFCRDTFFCCDHRQSAPDSQGKQFTWEEEQTRRWNMRKEIFPNLPDDAIILGNFNQLYKIEPTTFRTWLRILAKLPKAILWLLRFPDLGETNLKQTAQLWAGPDVASRVLFTDVAPKHQHIARARVCDLFLDTPECNAHTTAADVLWSGTPLLTLPRYRYKMCSRMAASILKGALPKSEEGRRAARELVVASEDEYEEQAVRLGRGCEYEGHRAKGRLAELRRLLYEARWTSALFDTRRWVRDLEEAYWISWGRWERGEGGDIWLK</sequence>
<dbReference type="InterPro" id="IPR029489">
    <property type="entry name" value="OGT/SEC/SPY_C"/>
</dbReference>
<comment type="pathway">
    <text evidence="1">Protein modification; protein glycosylation.</text>
</comment>
<dbReference type="Pfam" id="PF13181">
    <property type="entry name" value="TPR_8"/>
    <property type="match status" value="1"/>
</dbReference>
<dbReference type="Gene3D" id="3.40.50.2000">
    <property type="entry name" value="Glycogen Phosphorylase B"/>
    <property type="match status" value="1"/>
</dbReference>
<feature type="region of interest" description="Disordered" evidence="9">
    <location>
        <begin position="359"/>
        <end position="401"/>
    </location>
</feature>
<name>A0A8E2F2V7_9PEZI</name>
<dbReference type="OrthoDB" id="421121at2759"/>
<dbReference type="FunFam" id="3.40.50.2000:FF:000110">
    <property type="entry name" value="UDP-N-acetylglucosaminyltransferase protein"/>
    <property type="match status" value="1"/>
</dbReference>
<dbReference type="InterPro" id="IPR011990">
    <property type="entry name" value="TPR-like_helical_dom_sf"/>
</dbReference>
<feature type="repeat" description="TPR" evidence="8">
    <location>
        <begin position="1030"/>
        <end position="1063"/>
    </location>
</feature>
<evidence type="ECO:0000256" key="8">
    <source>
        <dbReference type="PROSITE-ProRule" id="PRU00339"/>
    </source>
</evidence>
<proteinExistence type="inferred from homology"/>
<evidence type="ECO:0000256" key="9">
    <source>
        <dbReference type="SAM" id="MobiDB-lite"/>
    </source>
</evidence>
<evidence type="ECO:0000256" key="4">
    <source>
        <dbReference type="ARBA" id="ARBA00022676"/>
    </source>
</evidence>
<feature type="compositionally biased region" description="Basic and acidic residues" evidence="9">
    <location>
        <begin position="73"/>
        <end position="88"/>
    </location>
</feature>
<dbReference type="SMART" id="SM00028">
    <property type="entry name" value="TPR"/>
    <property type="match status" value="4"/>
</dbReference>
<dbReference type="GO" id="GO:0006493">
    <property type="term" value="P:protein O-linked glycosylation"/>
    <property type="evidence" value="ECO:0007669"/>
    <property type="project" value="TreeGrafter"/>
</dbReference>
<dbReference type="Pfam" id="PF13844">
    <property type="entry name" value="Glyco_transf_41"/>
    <property type="match status" value="2"/>
</dbReference>
<evidence type="ECO:0000256" key="5">
    <source>
        <dbReference type="ARBA" id="ARBA00022679"/>
    </source>
</evidence>
<keyword evidence="4" id="KW-0328">Glycosyltransferase</keyword>
<gene>
    <name evidence="11" type="ORF">AOQ84DRAFT_375837</name>
</gene>
<dbReference type="GO" id="GO:0097363">
    <property type="term" value="F:protein O-acetylglucosaminyltransferase activity"/>
    <property type="evidence" value="ECO:0007669"/>
    <property type="project" value="UniProtKB-EC"/>
</dbReference>
<evidence type="ECO:0000256" key="1">
    <source>
        <dbReference type="ARBA" id="ARBA00004922"/>
    </source>
</evidence>
<dbReference type="PANTHER" id="PTHR44998:SF1">
    <property type="entry name" value="UDP-N-ACETYLGLUCOSAMINE--PEPTIDE N-ACETYLGLUCOSAMINYLTRANSFERASE 110 KDA SUBUNIT"/>
    <property type="match status" value="1"/>
</dbReference>
<evidence type="ECO:0000256" key="2">
    <source>
        <dbReference type="ARBA" id="ARBA00005386"/>
    </source>
</evidence>
<feature type="repeat" description="TPR" evidence="8">
    <location>
        <begin position="636"/>
        <end position="669"/>
    </location>
</feature>
<keyword evidence="5 11" id="KW-0808">Transferase</keyword>
<dbReference type="Gene3D" id="3.40.50.11380">
    <property type="match status" value="1"/>
</dbReference>
<dbReference type="SUPFAM" id="SSF48452">
    <property type="entry name" value="TPR-like"/>
    <property type="match status" value="1"/>
</dbReference>
<evidence type="ECO:0000256" key="6">
    <source>
        <dbReference type="ARBA" id="ARBA00022737"/>
    </source>
</evidence>
<dbReference type="Gene3D" id="1.25.40.10">
    <property type="entry name" value="Tetratricopeptide repeat domain"/>
    <property type="match status" value="3"/>
</dbReference>
<feature type="compositionally biased region" description="Polar residues" evidence="9">
    <location>
        <begin position="482"/>
        <end position="497"/>
    </location>
</feature>
<feature type="domain" description="O-GlcNAc transferase C-terminal" evidence="10">
    <location>
        <begin position="1491"/>
        <end position="1692"/>
    </location>
</feature>
<evidence type="ECO:0000313" key="12">
    <source>
        <dbReference type="Proteomes" id="UP000250140"/>
    </source>
</evidence>
<dbReference type="EMBL" id="KV749442">
    <property type="protein sequence ID" value="OCL09444.1"/>
    <property type="molecule type" value="Genomic_DNA"/>
</dbReference>
<comment type="similarity">
    <text evidence="2">Belongs to the glycosyltransferase 41 family. O-GlcNAc transferase subfamily.</text>
</comment>
<dbReference type="FunFam" id="3.40.50.11380:FF:000004">
    <property type="entry name" value="UDP-N-acetylglucosaminyltransferase (AFU_orthologue AFUA_1G03380)"/>
    <property type="match status" value="1"/>
</dbReference>
<protein>
    <recommendedName>
        <fullName evidence="3">protein O-GlcNAc transferase</fullName>
        <ecNumber evidence="3">2.4.1.255</ecNumber>
    </recommendedName>
</protein>
<keyword evidence="7 8" id="KW-0802">TPR repeat</keyword>
<dbReference type="FunFam" id="1.25.40.10:FF:000552">
    <property type="entry name" value="UDP-N-acetylglucosaminyltransferase (AFU_orthologue AFUA_1G03380)"/>
    <property type="match status" value="1"/>
</dbReference>
<accession>A0A8E2F2V7</accession>
<organism evidence="11 12">
    <name type="scientific">Glonium stellatum</name>
    <dbReference type="NCBI Taxonomy" id="574774"/>
    <lineage>
        <taxon>Eukaryota</taxon>
        <taxon>Fungi</taxon>
        <taxon>Dikarya</taxon>
        <taxon>Ascomycota</taxon>
        <taxon>Pezizomycotina</taxon>
        <taxon>Dothideomycetes</taxon>
        <taxon>Pleosporomycetidae</taxon>
        <taxon>Gloniales</taxon>
        <taxon>Gloniaceae</taxon>
        <taxon>Glonium</taxon>
    </lineage>
</organism>
<feature type="region of interest" description="Disordered" evidence="9">
    <location>
        <begin position="432"/>
        <end position="549"/>
    </location>
</feature>
<dbReference type="Proteomes" id="UP000250140">
    <property type="component" value="Unassembled WGS sequence"/>
</dbReference>
<dbReference type="Pfam" id="PF13432">
    <property type="entry name" value="TPR_16"/>
    <property type="match status" value="1"/>
</dbReference>
<dbReference type="InterPro" id="IPR019734">
    <property type="entry name" value="TPR_rpt"/>
</dbReference>
<keyword evidence="6" id="KW-0677">Repeat</keyword>
<evidence type="ECO:0000313" key="11">
    <source>
        <dbReference type="EMBL" id="OCL09444.1"/>
    </source>
</evidence>
<keyword evidence="12" id="KW-1185">Reference proteome</keyword>
<feature type="compositionally biased region" description="Basic residues" evidence="9">
    <location>
        <begin position="433"/>
        <end position="447"/>
    </location>
</feature>